<accession>A0A4Y2AHA3</accession>
<comment type="caution">
    <text evidence="1">The sequence shown here is derived from an EMBL/GenBank/DDBJ whole genome shotgun (WGS) entry which is preliminary data.</text>
</comment>
<name>A0A4Y2AHA3_ARAVE</name>
<dbReference type="OrthoDB" id="6726119at2759"/>
<organism evidence="1 2">
    <name type="scientific">Araneus ventricosus</name>
    <name type="common">Orbweaver spider</name>
    <name type="synonym">Epeira ventricosa</name>
    <dbReference type="NCBI Taxonomy" id="182803"/>
    <lineage>
        <taxon>Eukaryota</taxon>
        <taxon>Metazoa</taxon>
        <taxon>Ecdysozoa</taxon>
        <taxon>Arthropoda</taxon>
        <taxon>Chelicerata</taxon>
        <taxon>Arachnida</taxon>
        <taxon>Araneae</taxon>
        <taxon>Araneomorphae</taxon>
        <taxon>Entelegynae</taxon>
        <taxon>Araneoidea</taxon>
        <taxon>Araneidae</taxon>
        <taxon>Araneus</taxon>
    </lineage>
</organism>
<sequence length="89" mass="10232">MPRVYKRKLEAGKYMHYSPETLEACLNTISPRECTIKDAEAETPKQTFCYKRKQLHVRKLGRPLIFSNEEEKAVASGIVHLSEFGFGVE</sequence>
<proteinExistence type="predicted"/>
<dbReference type="EMBL" id="BGPR01000016">
    <property type="protein sequence ID" value="GBL78595.1"/>
    <property type="molecule type" value="Genomic_DNA"/>
</dbReference>
<reference evidence="1 2" key="1">
    <citation type="journal article" date="2019" name="Sci. Rep.">
        <title>Orb-weaving spider Araneus ventricosus genome elucidates the spidroin gene catalogue.</title>
        <authorList>
            <person name="Kono N."/>
            <person name="Nakamura H."/>
            <person name="Ohtoshi R."/>
            <person name="Moran D.A.P."/>
            <person name="Shinohara A."/>
            <person name="Yoshida Y."/>
            <person name="Fujiwara M."/>
            <person name="Mori M."/>
            <person name="Tomita M."/>
            <person name="Arakawa K."/>
        </authorList>
    </citation>
    <scope>NUCLEOTIDE SEQUENCE [LARGE SCALE GENOMIC DNA]</scope>
</reference>
<dbReference type="AlphaFoldDB" id="A0A4Y2AHA3"/>
<keyword evidence="2" id="KW-1185">Reference proteome</keyword>
<gene>
    <name evidence="1" type="ORF">AVEN_65188_1</name>
</gene>
<protein>
    <submittedName>
        <fullName evidence="1">Uncharacterized protein</fullName>
    </submittedName>
</protein>
<evidence type="ECO:0000313" key="2">
    <source>
        <dbReference type="Proteomes" id="UP000499080"/>
    </source>
</evidence>
<dbReference type="Proteomes" id="UP000499080">
    <property type="component" value="Unassembled WGS sequence"/>
</dbReference>
<evidence type="ECO:0000313" key="1">
    <source>
        <dbReference type="EMBL" id="GBL78595.1"/>
    </source>
</evidence>